<accession>A0AAE2SB42</accession>
<feature type="repeat" description="ANK" evidence="1">
    <location>
        <begin position="196"/>
        <end position="223"/>
    </location>
</feature>
<dbReference type="Gene3D" id="1.25.40.20">
    <property type="entry name" value="Ankyrin repeat-containing domain"/>
    <property type="match status" value="1"/>
</dbReference>
<dbReference type="PROSITE" id="PS50088">
    <property type="entry name" value="ANK_REPEAT"/>
    <property type="match status" value="1"/>
</dbReference>
<keyword evidence="4" id="KW-1185">Reference proteome</keyword>
<name>A0AAE2SB42_9BACT</name>
<feature type="domain" description="Knr4/Smi1-like" evidence="2">
    <location>
        <begin position="11"/>
        <end position="138"/>
    </location>
</feature>
<dbReference type="Pfam" id="PF13637">
    <property type="entry name" value="Ank_4"/>
    <property type="match status" value="1"/>
</dbReference>
<comment type="caution">
    <text evidence="3">The sequence shown here is derived from an EMBL/GenBank/DDBJ whole genome shotgun (WGS) entry which is preliminary data.</text>
</comment>
<keyword evidence="1" id="KW-0040">ANK repeat</keyword>
<dbReference type="SMART" id="SM00860">
    <property type="entry name" value="SMI1_KNR4"/>
    <property type="match status" value="1"/>
</dbReference>
<dbReference type="Gene3D" id="3.40.1580.10">
    <property type="entry name" value="SMI1/KNR4-like"/>
    <property type="match status" value="1"/>
</dbReference>
<dbReference type="Pfam" id="PF09346">
    <property type="entry name" value="SMI1_KNR4"/>
    <property type="match status" value="1"/>
</dbReference>
<reference evidence="3" key="1">
    <citation type="submission" date="2021-01" db="EMBL/GenBank/DDBJ databases">
        <title>Modified the classification status of verrucomicrobia.</title>
        <authorList>
            <person name="Feng X."/>
        </authorList>
    </citation>
    <scope>NUCLEOTIDE SEQUENCE</scope>
    <source>
        <strain evidence="3">5K15</strain>
    </source>
</reference>
<evidence type="ECO:0000313" key="3">
    <source>
        <dbReference type="EMBL" id="MBK1853742.1"/>
    </source>
</evidence>
<dbReference type="InterPro" id="IPR037883">
    <property type="entry name" value="Knr4/Smi1-like_sf"/>
</dbReference>
<dbReference type="EMBL" id="JAENIG010000001">
    <property type="protein sequence ID" value="MBK1853742.1"/>
    <property type="molecule type" value="Genomic_DNA"/>
</dbReference>
<dbReference type="AlphaFoldDB" id="A0AAE2SB42"/>
<organism evidence="3 4">
    <name type="scientific">Oceaniferula flava</name>
    <dbReference type="NCBI Taxonomy" id="2800421"/>
    <lineage>
        <taxon>Bacteria</taxon>
        <taxon>Pseudomonadati</taxon>
        <taxon>Verrucomicrobiota</taxon>
        <taxon>Verrucomicrobiia</taxon>
        <taxon>Verrucomicrobiales</taxon>
        <taxon>Verrucomicrobiaceae</taxon>
        <taxon>Oceaniferula</taxon>
    </lineage>
</organism>
<evidence type="ECO:0000313" key="4">
    <source>
        <dbReference type="Proteomes" id="UP000634206"/>
    </source>
</evidence>
<sequence length="255" mass="28200">MFTCIESPYGGADPKKLVDLEASRGISLPDDYRTFLLDCGGGSLIENTIDAIARDEGYFEIRTLHGIDPQNGVLFSDLDGMQDCYEGAVPDDLFVIGSDHGGNLFVMRLASPHTVFWWDHETGERAKLAAGFSDLLERVKPTPPDPPECDFTSWESLPADWQSEYRRSVCECAAMEGRSDVIEQWASLGRPFGESMHFAAMNGNLNVVDLLISLGEDINQPCSDGRTPLDWASFQEDRVSALRERGALLADEQTN</sequence>
<dbReference type="InterPro" id="IPR002110">
    <property type="entry name" value="Ankyrin_rpt"/>
</dbReference>
<gene>
    <name evidence="3" type="ORF">JIN83_02115</name>
</gene>
<dbReference type="InterPro" id="IPR036770">
    <property type="entry name" value="Ankyrin_rpt-contain_sf"/>
</dbReference>
<dbReference type="SUPFAM" id="SSF48403">
    <property type="entry name" value="Ankyrin repeat"/>
    <property type="match status" value="1"/>
</dbReference>
<proteinExistence type="predicted"/>
<dbReference type="PROSITE" id="PS50297">
    <property type="entry name" value="ANK_REP_REGION"/>
    <property type="match status" value="1"/>
</dbReference>
<dbReference type="RefSeq" id="WP_309488339.1">
    <property type="nucleotide sequence ID" value="NZ_JAENIG010000001.1"/>
</dbReference>
<dbReference type="Proteomes" id="UP000634206">
    <property type="component" value="Unassembled WGS sequence"/>
</dbReference>
<dbReference type="SUPFAM" id="SSF160631">
    <property type="entry name" value="SMI1/KNR4-like"/>
    <property type="match status" value="1"/>
</dbReference>
<evidence type="ECO:0000256" key="1">
    <source>
        <dbReference type="PROSITE-ProRule" id="PRU00023"/>
    </source>
</evidence>
<protein>
    <submittedName>
        <fullName evidence="3">Ankyrin repeat domain-containing protein</fullName>
    </submittedName>
</protein>
<evidence type="ECO:0000259" key="2">
    <source>
        <dbReference type="SMART" id="SM00860"/>
    </source>
</evidence>
<dbReference type="InterPro" id="IPR018958">
    <property type="entry name" value="Knr4/Smi1-like_dom"/>
</dbReference>